<dbReference type="GO" id="GO:0006598">
    <property type="term" value="P:polyamine catabolic process"/>
    <property type="evidence" value="ECO:0007669"/>
    <property type="project" value="TreeGrafter"/>
</dbReference>
<dbReference type="Gene3D" id="3.40.309.10">
    <property type="entry name" value="Aldehyde Dehydrogenase, Chain A, domain 2"/>
    <property type="match status" value="1"/>
</dbReference>
<proteinExistence type="inferred from homology"/>
<dbReference type="RefSeq" id="XP_040732574.1">
    <property type="nucleotide sequence ID" value="XM_040876397.1"/>
</dbReference>
<evidence type="ECO:0000313" key="8">
    <source>
        <dbReference type="EMBL" id="RAO68058.1"/>
    </source>
</evidence>
<dbReference type="InterPro" id="IPR029510">
    <property type="entry name" value="Ald_DH_CS_GLU"/>
</dbReference>
<evidence type="ECO:0000256" key="6">
    <source>
        <dbReference type="RuleBase" id="RU003345"/>
    </source>
</evidence>
<evidence type="ECO:0000256" key="2">
    <source>
        <dbReference type="ARBA" id="ARBA00023002"/>
    </source>
</evidence>
<feature type="domain" description="Aldehyde dehydrogenase" evidence="7">
    <location>
        <begin position="29"/>
        <end position="493"/>
    </location>
</feature>
<dbReference type="STRING" id="1196081.A0A364KWY7"/>
<dbReference type="AlphaFoldDB" id="A0A364KWY7"/>
<protein>
    <recommendedName>
        <fullName evidence="4">aldehyde dehydrogenase (NAD(+))</fullName>
        <ecNumber evidence="4">1.2.1.3</ecNumber>
    </recommendedName>
</protein>
<evidence type="ECO:0000259" key="7">
    <source>
        <dbReference type="Pfam" id="PF00171"/>
    </source>
</evidence>
<dbReference type="InterPro" id="IPR015590">
    <property type="entry name" value="Aldehyde_DH_dom"/>
</dbReference>
<name>A0A364KWY7_TALAM</name>
<dbReference type="GO" id="GO:0004029">
    <property type="term" value="F:aldehyde dehydrogenase (NAD+) activity"/>
    <property type="evidence" value="ECO:0007669"/>
    <property type="project" value="UniProtKB-EC"/>
</dbReference>
<dbReference type="EMBL" id="MIKG01000006">
    <property type="protein sequence ID" value="RAO68058.1"/>
    <property type="molecule type" value="Genomic_DNA"/>
</dbReference>
<dbReference type="PROSITE" id="PS00687">
    <property type="entry name" value="ALDEHYDE_DEHYDR_GLU"/>
    <property type="match status" value="1"/>
</dbReference>
<dbReference type="SUPFAM" id="SSF53720">
    <property type="entry name" value="ALDH-like"/>
    <property type="match status" value="1"/>
</dbReference>
<feature type="active site" evidence="5">
    <location>
        <position position="266"/>
    </location>
</feature>
<gene>
    <name evidence="8" type="ORF">BHQ10_004070</name>
</gene>
<evidence type="ECO:0000256" key="1">
    <source>
        <dbReference type="ARBA" id="ARBA00009986"/>
    </source>
</evidence>
<comment type="caution">
    <text evidence="8">The sequence shown here is derived from an EMBL/GenBank/DDBJ whole genome shotgun (WGS) entry which is preliminary data.</text>
</comment>
<keyword evidence="3" id="KW-0520">NAD</keyword>
<evidence type="ECO:0000313" key="9">
    <source>
        <dbReference type="Proteomes" id="UP000249363"/>
    </source>
</evidence>
<dbReference type="FunFam" id="3.40.605.10:FF:000050">
    <property type="entry name" value="Aldehyde dehydrogenase, mitochondrial"/>
    <property type="match status" value="1"/>
</dbReference>
<evidence type="ECO:0000256" key="4">
    <source>
        <dbReference type="ARBA" id="ARBA00024226"/>
    </source>
</evidence>
<evidence type="ECO:0000256" key="3">
    <source>
        <dbReference type="ARBA" id="ARBA00023027"/>
    </source>
</evidence>
<dbReference type="PANTHER" id="PTHR43720:SF2">
    <property type="entry name" value="2-AMINOMUCONIC SEMIALDEHYDE DEHYDROGENASE"/>
    <property type="match status" value="1"/>
</dbReference>
<keyword evidence="9" id="KW-1185">Reference proteome</keyword>
<dbReference type="Pfam" id="PF00171">
    <property type="entry name" value="Aldedh"/>
    <property type="match status" value="1"/>
</dbReference>
<evidence type="ECO:0000256" key="5">
    <source>
        <dbReference type="PROSITE-ProRule" id="PRU10007"/>
    </source>
</evidence>
<dbReference type="PANTHER" id="PTHR43720">
    <property type="entry name" value="2-AMINOMUCONIC SEMIALDEHYDE DEHYDROGENASE"/>
    <property type="match status" value="1"/>
</dbReference>
<dbReference type="FunFam" id="3.40.605.10:FF:000026">
    <property type="entry name" value="Aldehyde dehydrogenase, putative"/>
    <property type="match status" value="1"/>
</dbReference>
<dbReference type="InterPro" id="IPR016163">
    <property type="entry name" value="Ald_DH_C"/>
</dbReference>
<dbReference type="InterPro" id="IPR016161">
    <property type="entry name" value="Ald_DH/histidinol_DH"/>
</dbReference>
<sequence>MSSLKVHLTAPNGRRIELSTGLFINNEFVYSEKKELITSICPADESIIASVQAASAEDMNKTVAAARAALQDPTWAALDPTDRGHLIYELARLVRENREDLATLESWDNGKPYSVALEEDMMEVIGCLEYYAGFADKMHGQVIPGSPEKLVYTIHEPVGVCGQIIPWNYPLGMAAWKLGPALACGNTVILKPAEQTPLSILYLADLVRRAGFPPGVVNIVNGYGRVAGAALAQHPDVDKIAFTGSTATGREIMKLAAGTLKSITLETGGKSPLIVFDDADLDQAAKWAHLAIMSNQGQICTATSRVIVQHTILDRFLHAILQLIDRETRIGDPFSAETTHGPQVDHSQYHRILSYIESGRAEGAVVQIGGEAYTGSTGKGFYIKPTVFTEVTNDMKIYREEIFGPVLVITSFVTEAEALEMANDTIYGLGGAVFTQNITKAHRVARKIEAGTVWINSSNDSDIRTPFGGYKQSGIGKELGEAGLAAYTKVKAVHVNLGINL</sequence>
<dbReference type="Proteomes" id="UP000249363">
    <property type="component" value="Unassembled WGS sequence"/>
</dbReference>
<dbReference type="EC" id="1.2.1.3" evidence="4"/>
<dbReference type="OrthoDB" id="310895at2759"/>
<dbReference type="InterPro" id="IPR016162">
    <property type="entry name" value="Ald_DH_N"/>
</dbReference>
<reference evidence="8 9" key="1">
    <citation type="journal article" date="2017" name="Biotechnol. Biofuels">
        <title>Differential beta-glucosidase expression as a function of carbon source availability in Talaromyces amestolkiae: a genomic and proteomic approach.</title>
        <authorList>
            <person name="de Eugenio L.I."/>
            <person name="Mendez-Liter J.A."/>
            <person name="Nieto-Dominguez M."/>
            <person name="Alonso L."/>
            <person name="Gil-Munoz J."/>
            <person name="Barriuso J."/>
            <person name="Prieto A."/>
            <person name="Martinez M.J."/>
        </authorList>
    </citation>
    <scope>NUCLEOTIDE SEQUENCE [LARGE SCALE GENOMIC DNA]</scope>
    <source>
        <strain evidence="8 9">CIB</strain>
    </source>
</reference>
<dbReference type="GeneID" id="63793286"/>
<organism evidence="8 9">
    <name type="scientific">Talaromyces amestolkiae</name>
    <dbReference type="NCBI Taxonomy" id="1196081"/>
    <lineage>
        <taxon>Eukaryota</taxon>
        <taxon>Fungi</taxon>
        <taxon>Dikarya</taxon>
        <taxon>Ascomycota</taxon>
        <taxon>Pezizomycotina</taxon>
        <taxon>Eurotiomycetes</taxon>
        <taxon>Eurotiomycetidae</taxon>
        <taxon>Eurotiales</taxon>
        <taxon>Trichocomaceae</taxon>
        <taxon>Talaromyces</taxon>
        <taxon>Talaromyces sect. Talaromyces</taxon>
    </lineage>
</organism>
<accession>A0A364KWY7</accession>
<dbReference type="GO" id="GO:0046394">
    <property type="term" value="P:carboxylic acid biosynthetic process"/>
    <property type="evidence" value="ECO:0007669"/>
    <property type="project" value="UniProtKB-ARBA"/>
</dbReference>
<keyword evidence="2 6" id="KW-0560">Oxidoreductase</keyword>
<dbReference type="FunFam" id="3.40.309.10:FF:000012">
    <property type="entry name" value="Betaine aldehyde dehydrogenase"/>
    <property type="match status" value="1"/>
</dbReference>
<dbReference type="Gene3D" id="3.40.605.10">
    <property type="entry name" value="Aldehyde Dehydrogenase, Chain A, domain 1"/>
    <property type="match status" value="1"/>
</dbReference>
<comment type="similarity">
    <text evidence="1 6">Belongs to the aldehyde dehydrogenase family.</text>
</comment>